<evidence type="ECO:0000259" key="7">
    <source>
        <dbReference type="Pfam" id="PF00884"/>
    </source>
</evidence>
<keyword evidence="8" id="KW-0378">Hydrolase</keyword>
<dbReference type="InterPro" id="IPR017850">
    <property type="entry name" value="Alkaline_phosphatase_core_sf"/>
</dbReference>
<dbReference type="GO" id="GO:0016740">
    <property type="term" value="F:transferase activity"/>
    <property type="evidence" value="ECO:0007669"/>
    <property type="project" value="UniProtKB-KW"/>
</dbReference>
<feature type="transmembrane region" description="Helical" evidence="6">
    <location>
        <begin position="113"/>
        <end position="135"/>
    </location>
</feature>
<keyword evidence="9" id="KW-1185">Reference proteome</keyword>
<keyword evidence="8" id="KW-0808">Transferase</keyword>
<accession>A0A5B8SQQ9</accession>
<dbReference type="RefSeq" id="WP_147184062.1">
    <property type="nucleotide sequence ID" value="NZ_CP042382.1"/>
</dbReference>
<dbReference type="GO" id="GO:0005886">
    <property type="term" value="C:plasma membrane"/>
    <property type="evidence" value="ECO:0007669"/>
    <property type="project" value="UniProtKB-SubCell"/>
</dbReference>
<feature type="transmembrane region" description="Helical" evidence="6">
    <location>
        <begin position="6"/>
        <end position="24"/>
    </location>
</feature>
<dbReference type="CDD" id="cd16015">
    <property type="entry name" value="LTA_synthase"/>
    <property type="match status" value="1"/>
</dbReference>
<dbReference type="OrthoDB" id="974590at2"/>
<protein>
    <submittedName>
        <fullName evidence="8">Sulfatase-like hydrolase/transferase</fullName>
    </submittedName>
</protein>
<dbReference type="InterPro" id="IPR000917">
    <property type="entry name" value="Sulfatase_N"/>
</dbReference>
<dbReference type="Pfam" id="PF00884">
    <property type="entry name" value="Sulfatase"/>
    <property type="match status" value="1"/>
</dbReference>
<gene>
    <name evidence="8" type="ORF">FGL86_07915</name>
</gene>
<evidence type="ECO:0000256" key="3">
    <source>
        <dbReference type="ARBA" id="ARBA00022692"/>
    </source>
</evidence>
<evidence type="ECO:0000256" key="5">
    <source>
        <dbReference type="ARBA" id="ARBA00023136"/>
    </source>
</evidence>
<organism evidence="8 9">
    <name type="scientific">Pistricoccus aurantiacus</name>
    <dbReference type="NCBI Taxonomy" id="1883414"/>
    <lineage>
        <taxon>Bacteria</taxon>
        <taxon>Pseudomonadati</taxon>
        <taxon>Pseudomonadota</taxon>
        <taxon>Gammaproteobacteria</taxon>
        <taxon>Oceanospirillales</taxon>
        <taxon>Halomonadaceae</taxon>
        <taxon>Pistricoccus</taxon>
    </lineage>
</organism>
<feature type="transmembrane region" description="Helical" evidence="6">
    <location>
        <begin position="29"/>
        <end position="47"/>
    </location>
</feature>
<sequence length="606" mass="66997">MTTLLAVNAFGALVLIGIVFSILISRSRWVLLPGLLGFVYVLFWGVWQVADMMTGVGINQSVLFHFFSGTEDADYRQFLKEIVVFAGFVTLAVLVLAGSVVKAWRNRVAAKPVSLTSGFLPSLIGCGVVIVGWLISPWHLNLLALKDSYVALDADQTRKLRALYDTSPRRITSDKNLVVLYLESVESTYFDERLFPELLPALRERRGESLHFSGIAQTPGTGWTIAGLVNTQCGLPLATPGAGNNDMGRVRYFLPKAKCLAEHLQDNGFRTVYMGGASGKFAGKDRFLEQHGFDVVRDKEYFGTWKGMAESEFSGWGAYDDELLEGVFDEFVTLSEKQEPFALFALTMDTHHPHGHISPSCRGVRYRDGKLKSLNALACADRLVSRFIDRVRASPWAADTTLVVLSDHLAMVNDATPLIEKAARRDNLLMVFDSDIAPGERRVQGTMLDVGPTLLSLMRADTAALGFGRSLLEPGRSNQAYSRDYFASDDVMEYLSFSRTLWDMPQVVGQIRSDGDKGILLGGNQFEAPFFSVLNESNKVIELYFYNFSQHLADLQEGVRYLYARECEEVKSPSPGICLVAGLKGVGEKVFSSTELVEGVSALEAF</sequence>
<dbReference type="SUPFAM" id="SSF53649">
    <property type="entry name" value="Alkaline phosphatase-like"/>
    <property type="match status" value="1"/>
</dbReference>
<comment type="subcellular location">
    <subcellularLocation>
        <location evidence="1">Cell membrane</location>
        <topology evidence="1">Multi-pass membrane protein</topology>
    </subcellularLocation>
</comment>
<dbReference type="GO" id="GO:0016787">
    <property type="term" value="F:hydrolase activity"/>
    <property type="evidence" value="ECO:0007669"/>
    <property type="project" value="UniProtKB-KW"/>
</dbReference>
<keyword evidence="4 6" id="KW-1133">Transmembrane helix</keyword>
<dbReference type="Gene3D" id="3.40.720.10">
    <property type="entry name" value="Alkaline Phosphatase, subunit A"/>
    <property type="match status" value="1"/>
</dbReference>
<evidence type="ECO:0000256" key="4">
    <source>
        <dbReference type="ARBA" id="ARBA00022989"/>
    </source>
</evidence>
<reference evidence="8 9" key="1">
    <citation type="submission" date="2019-06" db="EMBL/GenBank/DDBJ databases">
        <title>Genome analyses of bacteria isolated from kimchi.</title>
        <authorList>
            <person name="Lee S."/>
            <person name="Ahn S."/>
            <person name="Roh S."/>
        </authorList>
    </citation>
    <scope>NUCLEOTIDE SEQUENCE [LARGE SCALE GENOMIC DNA]</scope>
    <source>
        <strain evidence="8 9">CBA4606</strain>
    </source>
</reference>
<evidence type="ECO:0000256" key="6">
    <source>
        <dbReference type="SAM" id="Phobius"/>
    </source>
</evidence>
<keyword evidence="3 6" id="KW-0812">Transmembrane</keyword>
<keyword evidence="2" id="KW-1003">Cell membrane</keyword>
<dbReference type="PANTHER" id="PTHR47371:SF3">
    <property type="entry name" value="PHOSPHOGLYCEROL TRANSFERASE I"/>
    <property type="match status" value="1"/>
</dbReference>
<feature type="domain" description="Sulfatase N-terminal" evidence="7">
    <location>
        <begin position="176"/>
        <end position="458"/>
    </location>
</feature>
<name>A0A5B8SQQ9_9GAMM</name>
<feature type="transmembrane region" description="Helical" evidence="6">
    <location>
        <begin position="82"/>
        <end position="101"/>
    </location>
</feature>
<proteinExistence type="predicted"/>
<dbReference type="PANTHER" id="PTHR47371">
    <property type="entry name" value="LIPOTEICHOIC ACID SYNTHASE"/>
    <property type="match status" value="1"/>
</dbReference>
<dbReference type="InterPro" id="IPR050448">
    <property type="entry name" value="OpgB/LTA_synthase_biosynth"/>
</dbReference>
<dbReference type="KEGG" id="paur:FGL86_07915"/>
<evidence type="ECO:0000256" key="1">
    <source>
        <dbReference type="ARBA" id="ARBA00004651"/>
    </source>
</evidence>
<dbReference type="AlphaFoldDB" id="A0A5B8SQQ9"/>
<evidence type="ECO:0000313" key="8">
    <source>
        <dbReference type="EMBL" id="QEA39006.1"/>
    </source>
</evidence>
<dbReference type="Proteomes" id="UP000321272">
    <property type="component" value="Chromosome"/>
</dbReference>
<keyword evidence="5 6" id="KW-0472">Membrane</keyword>
<evidence type="ECO:0000313" key="9">
    <source>
        <dbReference type="Proteomes" id="UP000321272"/>
    </source>
</evidence>
<evidence type="ECO:0000256" key="2">
    <source>
        <dbReference type="ARBA" id="ARBA00022475"/>
    </source>
</evidence>
<dbReference type="EMBL" id="CP042382">
    <property type="protein sequence ID" value="QEA39006.1"/>
    <property type="molecule type" value="Genomic_DNA"/>
</dbReference>